<dbReference type="AlphaFoldDB" id="A0A3Q2E3A4"/>
<proteinExistence type="predicted"/>
<dbReference type="Proteomes" id="UP000265020">
    <property type="component" value="Unassembled WGS sequence"/>
</dbReference>
<keyword evidence="4" id="KW-1185">Reference proteome</keyword>
<reference evidence="3" key="2">
    <citation type="submission" date="2025-09" db="UniProtKB">
        <authorList>
            <consortium name="Ensembl"/>
        </authorList>
    </citation>
    <scope>IDENTIFICATION</scope>
</reference>
<evidence type="ECO:0000313" key="4">
    <source>
        <dbReference type="Proteomes" id="UP000265020"/>
    </source>
</evidence>
<dbReference type="InterPro" id="IPR032549">
    <property type="entry name" value="DUF4939"/>
</dbReference>
<feature type="compositionally biased region" description="Low complexity" evidence="1">
    <location>
        <begin position="61"/>
        <end position="72"/>
    </location>
</feature>
<protein>
    <recommendedName>
        <fullName evidence="2">DUF4939 domain-containing protein</fullName>
    </recommendedName>
</protein>
<sequence>MTEHCGQTQSPADHLRRRAEKQDALTSDHTQSLRELKSQLDFKKTHVSRSHRLRGNHKMAPVQLPVPVSSLPEFRPSPPSQDKNPPFWSELIPSFSSPGPSFPERFSGNPSKLKEFQFQCLLFFSFHASNFRFDKDRIAFVISFLSGEALGWAETKFPPNIRESSTFKNFTQEFEKTFSQVTKFSVSGNLLKTKQGNRSVAEFTSEFQGRAATCKVALSDLPSIRSLPGRNKNIICGRE</sequence>
<name>A0A3Q2E3A4_CYPVA</name>
<dbReference type="OMA" id="NIICGRE"/>
<feature type="compositionally biased region" description="Basic residues" evidence="1">
    <location>
        <begin position="45"/>
        <end position="57"/>
    </location>
</feature>
<dbReference type="Pfam" id="PF16297">
    <property type="entry name" value="DUF4939"/>
    <property type="match status" value="1"/>
</dbReference>
<dbReference type="GeneTree" id="ENSGT00940000173342"/>
<accession>A0A3Q2E3A4</accession>
<organism evidence="3 4">
    <name type="scientific">Cyprinodon variegatus</name>
    <name type="common">Sheepshead minnow</name>
    <dbReference type="NCBI Taxonomy" id="28743"/>
    <lineage>
        <taxon>Eukaryota</taxon>
        <taxon>Metazoa</taxon>
        <taxon>Chordata</taxon>
        <taxon>Craniata</taxon>
        <taxon>Vertebrata</taxon>
        <taxon>Euteleostomi</taxon>
        <taxon>Actinopterygii</taxon>
        <taxon>Neopterygii</taxon>
        <taxon>Teleostei</taxon>
        <taxon>Neoteleostei</taxon>
        <taxon>Acanthomorphata</taxon>
        <taxon>Ovalentaria</taxon>
        <taxon>Atherinomorphae</taxon>
        <taxon>Cyprinodontiformes</taxon>
        <taxon>Cyprinodontidae</taxon>
        <taxon>Cyprinodon</taxon>
    </lineage>
</organism>
<evidence type="ECO:0000313" key="3">
    <source>
        <dbReference type="Ensembl" id="ENSCVAP00000026686.1"/>
    </source>
</evidence>
<reference evidence="3" key="1">
    <citation type="submission" date="2025-08" db="UniProtKB">
        <authorList>
            <consortium name="Ensembl"/>
        </authorList>
    </citation>
    <scope>IDENTIFICATION</scope>
</reference>
<feature type="domain" description="DUF4939" evidence="2">
    <location>
        <begin position="96"/>
        <end position="178"/>
    </location>
</feature>
<evidence type="ECO:0000256" key="1">
    <source>
        <dbReference type="SAM" id="MobiDB-lite"/>
    </source>
</evidence>
<dbReference type="Ensembl" id="ENSCVAT00000016985.1">
    <property type="protein sequence ID" value="ENSCVAP00000026686.1"/>
    <property type="gene ID" value="ENSCVAG00000012422.1"/>
</dbReference>
<evidence type="ECO:0000259" key="2">
    <source>
        <dbReference type="Pfam" id="PF16297"/>
    </source>
</evidence>
<feature type="compositionally biased region" description="Polar residues" evidence="1">
    <location>
        <begin position="1"/>
        <end position="11"/>
    </location>
</feature>
<dbReference type="STRING" id="28743.ENSCVAP00000026686"/>
<feature type="region of interest" description="Disordered" evidence="1">
    <location>
        <begin position="1"/>
        <end position="89"/>
    </location>
</feature>
<feature type="compositionally biased region" description="Basic and acidic residues" evidence="1">
    <location>
        <begin position="31"/>
        <end position="44"/>
    </location>
</feature>